<sequence length="122" mass="13886">MNGTQQNGQQQNHKGADLKHRHSLHTTHVNHLRINDADLANGFEAVLRNGHGPQRSTSTDHCRQPDKKYSVVSEHSTGSSSNRFLKWLGFGQGDEKRALKEIKEKDLIAAHKEYKRRMSTFT</sequence>
<evidence type="ECO:0000313" key="4">
    <source>
        <dbReference type="Proteomes" id="UP000218231"/>
    </source>
</evidence>
<organism evidence="2 4">
    <name type="scientific">Diploscapter pachys</name>
    <dbReference type="NCBI Taxonomy" id="2018661"/>
    <lineage>
        <taxon>Eukaryota</taxon>
        <taxon>Metazoa</taxon>
        <taxon>Ecdysozoa</taxon>
        <taxon>Nematoda</taxon>
        <taxon>Chromadorea</taxon>
        <taxon>Rhabditida</taxon>
        <taxon>Rhabditina</taxon>
        <taxon>Rhabditomorpha</taxon>
        <taxon>Rhabditoidea</taxon>
        <taxon>Rhabditidae</taxon>
        <taxon>Diploscapter</taxon>
    </lineage>
</organism>
<comment type="caution">
    <text evidence="2">The sequence shown here is derived from an EMBL/GenBank/DDBJ whole genome shotgun (WGS) entry which is preliminary data.</text>
</comment>
<name>A0A2A2KR76_9BILA</name>
<protein>
    <submittedName>
        <fullName evidence="2">Uncharacterized protein</fullName>
    </submittedName>
</protein>
<keyword evidence="4" id="KW-1185">Reference proteome</keyword>
<dbReference type="EMBL" id="LIAE01007912">
    <property type="protein sequence ID" value="PAV76317.1"/>
    <property type="molecule type" value="Genomic_DNA"/>
</dbReference>
<feature type="region of interest" description="Disordered" evidence="1">
    <location>
        <begin position="1"/>
        <end position="20"/>
    </location>
</feature>
<feature type="compositionally biased region" description="Low complexity" evidence="1">
    <location>
        <begin position="1"/>
        <end position="12"/>
    </location>
</feature>
<feature type="region of interest" description="Disordered" evidence="1">
    <location>
        <begin position="48"/>
        <end position="80"/>
    </location>
</feature>
<dbReference type="Proteomes" id="UP000218231">
    <property type="component" value="Unassembled WGS sequence"/>
</dbReference>
<evidence type="ECO:0000256" key="1">
    <source>
        <dbReference type="SAM" id="MobiDB-lite"/>
    </source>
</evidence>
<evidence type="ECO:0000313" key="3">
    <source>
        <dbReference type="EMBL" id="PAV85138.1"/>
    </source>
</evidence>
<reference evidence="2 4" key="1">
    <citation type="journal article" date="2017" name="Curr. Biol.">
        <title>Genome architecture and evolution of a unichromosomal asexual nematode.</title>
        <authorList>
            <person name="Fradin H."/>
            <person name="Zegar C."/>
            <person name="Gutwein M."/>
            <person name="Lucas J."/>
            <person name="Kovtun M."/>
            <person name="Corcoran D."/>
            <person name="Baugh L.R."/>
            <person name="Kiontke K."/>
            <person name="Gunsalus K."/>
            <person name="Fitch D.H."/>
            <person name="Piano F."/>
        </authorList>
    </citation>
    <scope>NUCLEOTIDE SEQUENCE [LARGE SCALE GENOMIC DNA]</scope>
    <source>
        <strain evidence="2">PF1309</strain>
    </source>
</reference>
<proteinExistence type="predicted"/>
<feature type="compositionally biased region" description="Basic and acidic residues" evidence="1">
    <location>
        <begin position="58"/>
        <end position="69"/>
    </location>
</feature>
<accession>A0A2A2KR76</accession>
<dbReference type="EMBL" id="LIAE01006806">
    <property type="protein sequence ID" value="PAV85138.1"/>
    <property type="molecule type" value="Genomic_DNA"/>
</dbReference>
<dbReference type="AlphaFoldDB" id="A0A2A2KR76"/>
<feature type="compositionally biased region" description="Low complexity" evidence="1">
    <location>
        <begin position="70"/>
        <end position="80"/>
    </location>
</feature>
<evidence type="ECO:0000313" key="2">
    <source>
        <dbReference type="EMBL" id="PAV76317.1"/>
    </source>
</evidence>
<gene>
    <name evidence="3" type="ORF">WR25_04547</name>
    <name evidence="2" type="ORF">WR25_16960</name>
</gene>
<dbReference type="OrthoDB" id="5803449at2759"/>